<evidence type="ECO:0000313" key="4">
    <source>
        <dbReference type="EMBL" id="OQS40980.1"/>
    </source>
</evidence>
<sequence>MRLALCLLITAIAVQAFPAWAQDPELVMGYRTNERRPYIEDESDDGIYKTLYSRACQRIGCTLKVVRLPKKRVLQALAQGEVDFYPGYTYNAEREPIVLFVANGLRERHVIITRAKHAPVRGYADLDNNVELRSLGNPDLLPPPWQARTKVLQVPELDVERAFRLISAGKADFYIYDELTLRFYWERLRPAGLTLHPSLEPWQAMHMGFSKHSRFYRALPNPDYRADQPLSPDNYPQRLDPASLAGKLSAALQAMKQSGETERIVEHFLQTPAR</sequence>
<gene>
    <name evidence="4" type="ORF">B0T45_09085</name>
</gene>
<dbReference type="InterPro" id="IPR001638">
    <property type="entry name" value="Solute-binding_3/MltF_N"/>
</dbReference>
<dbReference type="Pfam" id="PF00497">
    <property type="entry name" value="SBP_bac_3"/>
    <property type="match status" value="1"/>
</dbReference>
<reference evidence="4 5" key="1">
    <citation type="submission" date="2017-02" db="EMBL/GenBank/DDBJ databases">
        <title>Chromobacterium haemolyticum H5244.</title>
        <authorList>
            <person name="Gulvik C.A."/>
        </authorList>
    </citation>
    <scope>NUCLEOTIDE SEQUENCE [LARGE SCALE GENOMIC DNA]</scope>
    <source>
        <strain evidence="4 5">H5244</strain>
    </source>
</reference>
<dbReference type="PANTHER" id="PTHR35936">
    <property type="entry name" value="MEMBRANE-BOUND LYTIC MUREIN TRANSGLYCOSYLASE F"/>
    <property type="match status" value="1"/>
</dbReference>
<dbReference type="AlphaFoldDB" id="A0A1W0D1U0"/>
<evidence type="ECO:0000256" key="1">
    <source>
        <dbReference type="ARBA" id="ARBA00022729"/>
    </source>
</evidence>
<dbReference type="RefSeq" id="WP_081555263.1">
    <property type="nucleotide sequence ID" value="NZ_MUKV01000009.1"/>
</dbReference>
<evidence type="ECO:0000256" key="2">
    <source>
        <dbReference type="SAM" id="SignalP"/>
    </source>
</evidence>
<dbReference type="SUPFAM" id="SSF53850">
    <property type="entry name" value="Periplasmic binding protein-like II"/>
    <property type="match status" value="1"/>
</dbReference>
<proteinExistence type="predicted"/>
<dbReference type="EMBL" id="MUKV01000009">
    <property type="protein sequence ID" value="OQS40980.1"/>
    <property type="molecule type" value="Genomic_DNA"/>
</dbReference>
<evidence type="ECO:0000313" key="5">
    <source>
        <dbReference type="Proteomes" id="UP000192721"/>
    </source>
</evidence>
<dbReference type="Proteomes" id="UP000192721">
    <property type="component" value="Unassembled WGS sequence"/>
</dbReference>
<accession>A0A1W0D1U0</accession>
<feature type="domain" description="Solute-binding protein family 3/N-terminal" evidence="3">
    <location>
        <begin position="43"/>
        <end position="270"/>
    </location>
</feature>
<name>A0A1W0D1U0_9NEIS</name>
<feature type="chain" id="PRO_5012958209" description="Solute-binding protein family 3/N-terminal domain-containing protein" evidence="2">
    <location>
        <begin position="22"/>
        <end position="274"/>
    </location>
</feature>
<feature type="signal peptide" evidence="2">
    <location>
        <begin position="1"/>
        <end position="21"/>
    </location>
</feature>
<evidence type="ECO:0000259" key="3">
    <source>
        <dbReference type="Pfam" id="PF00497"/>
    </source>
</evidence>
<keyword evidence="1 2" id="KW-0732">Signal</keyword>
<dbReference type="PANTHER" id="PTHR35936:SF38">
    <property type="entry name" value="GLUTAMINE-BINDING PERIPLASMIC PROTEIN"/>
    <property type="match status" value="1"/>
</dbReference>
<comment type="caution">
    <text evidence="4">The sequence shown here is derived from an EMBL/GenBank/DDBJ whole genome shotgun (WGS) entry which is preliminary data.</text>
</comment>
<organism evidence="4 5">
    <name type="scientific">Chromobacterium haemolyticum</name>
    <dbReference type="NCBI Taxonomy" id="394935"/>
    <lineage>
        <taxon>Bacteria</taxon>
        <taxon>Pseudomonadati</taxon>
        <taxon>Pseudomonadota</taxon>
        <taxon>Betaproteobacteria</taxon>
        <taxon>Neisseriales</taxon>
        <taxon>Chromobacteriaceae</taxon>
        <taxon>Chromobacterium</taxon>
    </lineage>
</organism>
<protein>
    <recommendedName>
        <fullName evidence="3">Solute-binding protein family 3/N-terminal domain-containing protein</fullName>
    </recommendedName>
</protein>
<dbReference type="Gene3D" id="3.40.190.10">
    <property type="entry name" value="Periplasmic binding protein-like II"/>
    <property type="match status" value="2"/>
</dbReference>